<keyword evidence="3" id="KW-1185">Reference proteome</keyword>
<proteinExistence type="predicted"/>
<dbReference type="OrthoDB" id="5187962at2"/>
<dbReference type="EMBL" id="RJKN01000004">
    <property type="protein sequence ID" value="ROP43237.1"/>
    <property type="molecule type" value="Genomic_DNA"/>
</dbReference>
<organism evidence="2 3">
    <name type="scientific">Pseudokineococcus lusitanus</name>
    <dbReference type="NCBI Taxonomy" id="763993"/>
    <lineage>
        <taxon>Bacteria</taxon>
        <taxon>Bacillati</taxon>
        <taxon>Actinomycetota</taxon>
        <taxon>Actinomycetes</taxon>
        <taxon>Kineosporiales</taxon>
        <taxon>Kineosporiaceae</taxon>
        <taxon>Pseudokineococcus</taxon>
    </lineage>
</organism>
<evidence type="ECO:0000313" key="3">
    <source>
        <dbReference type="Proteomes" id="UP000276232"/>
    </source>
</evidence>
<evidence type="ECO:0000313" key="2">
    <source>
        <dbReference type="EMBL" id="ROP43237.1"/>
    </source>
</evidence>
<feature type="compositionally biased region" description="Low complexity" evidence="1">
    <location>
        <begin position="42"/>
        <end position="63"/>
    </location>
</feature>
<dbReference type="Proteomes" id="UP000276232">
    <property type="component" value="Unassembled WGS sequence"/>
</dbReference>
<protein>
    <submittedName>
        <fullName evidence="2">Uncharacterized protein</fullName>
    </submittedName>
</protein>
<sequence>MGLGGAPGEYADYEWVDLAEVPAPRRPAEERPGGPARRRGRGATTAAPEIAAPAVPEVAAPPAESQAWPDEVGDPDEVPPDALGAAVVAWLARDPLWGDDEGEGPRVLLADLDNLRAGGVRWRARMAVVVALARQADVVGIAGQHGAARRAAPHLAEWAPTVRAVDDGSDLADHELLAVAAAVPASAGPLRVLCLSNDGIFADLADRGRLVVVSPGADALSERLDGAADDVVDLAALEGALAAELAGGA</sequence>
<comment type="caution">
    <text evidence="2">The sequence shown here is derived from an EMBL/GenBank/DDBJ whole genome shotgun (WGS) entry which is preliminary data.</text>
</comment>
<dbReference type="AlphaFoldDB" id="A0A3N1HL41"/>
<name>A0A3N1HL41_9ACTN</name>
<dbReference type="RefSeq" id="WP_148058043.1">
    <property type="nucleotide sequence ID" value="NZ_RJKN01000004.1"/>
</dbReference>
<dbReference type="InParanoid" id="A0A3N1HL41"/>
<evidence type="ECO:0000256" key="1">
    <source>
        <dbReference type="SAM" id="MobiDB-lite"/>
    </source>
</evidence>
<accession>A0A3N1HL41</accession>
<gene>
    <name evidence="2" type="ORF">EDC03_1835</name>
</gene>
<reference evidence="2 3" key="1">
    <citation type="journal article" date="2015" name="Stand. Genomic Sci.">
        <title>Genomic Encyclopedia of Bacterial and Archaeal Type Strains, Phase III: the genomes of soil and plant-associated and newly described type strains.</title>
        <authorList>
            <person name="Whitman W.B."/>
            <person name="Woyke T."/>
            <person name="Klenk H.P."/>
            <person name="Zhou Y."/>
            <person name="Lilburn T.G."/>
            <person name="Beck B.J."/>
            <person name="De Vos P."/>
            <person name="Vandamme P."/>
            <person name="Eisen J.A."/>
            <person name="Garrity G."/>
            <person name="Hugenholtz P."/>
            <person name="Kyrpides N.C."/>
        </authorList>
    </citation>
    <scope>NUCLEOTIDE SEQUENCE [LARGE SCALE GENOMIC DNA]</scope>
    <source>
        <strain evidence="2 3">CECT 7306</strain>
    </source>
</reference>
<feature type="region of interest" description="Disordered" evidence="1">
    <location>
        <begin position="21"/>
        <end position="73"/>
    </location>
</feature>